<dbReference type="InterPro" id="IPR012348">
    <property type="entry name" value="RNR-like"/>
</dbReference>
<dbReference type="RefSeq" id="WP_345044913.1">
    <property type="nucleotide sequence ID" value="NZ_BAABBA010000030.1"/>
</dbReference>
<reference evidence="2" key="1">
    <citation type="journal article" date="2019" name="Int. J. Syst. Evol. Microbiol.">
        <title>The Global Catalogue of Microorganisms (GCM) 10K type strain sequencing project: providing services to taxonomists for standard genome sequencing and annotation.</title>
        <authorList>
            <consortium name="The Broad Institute Genomics Platform"/>
            <consortium name="The Broad Institute Genome Sequencing Center for Infectious Disease"/>
            <person name="Wu L."/>
            <person name="Ma J."/>
        </authorList>
    </citation>
    <scope>NUCLEOTIDE SEQUENCE [LARGE SCALE GENOMIC DNA]</scope>
    <source>
        <strain evidence="2">JCM 17459</strain>
    </source>
</reference>
<proteinExistence type="predicted"/>
<name>A0ABP6UKQ1_9MICO</name>
<accession>A0ABP6UKQ1</accession>
<dbReference type="Proteomes" id="UP001499841">
    <property type="component" value="Unassembled WGS sequence"/>
</dbReference>
<gene>
    <name evidence="1" type="ORF">GCM10022262_38420</name>
</gene>
<dbReference type="Gene3D" id="1.10.620.20">
    <property type="entry name" value="Ribonucleotide Reductase, subunit A"/>
    <property type="match status" value="1"/>
</dbReference>
<evidence type="ECO:0000313" key="1">
    <source>
        <dbReference type="EMBL" id="GAA3510630.1"/>
    </source>
</evidence>
<organism evidence="1 2">
    <name type="scientific">Georgenia daeguensis</name>
    <dbReference type="NCBI Taxonomy" id="908355"/>
    <lineage>
        <taxon>Bacteria</taxon>
        <taxon>Bacillati</taxon>
        <taxon>Actinomycetota</taxon>
        <taxon>Actinomycetes</taxon>
        <taxon>Micrococcales</taxon>
        <taxon>Bogoriellaceae</taxon>
        <taxon>Georgenia</taxon>
    </lineage>
</organism>
<dbReference type="EMBL" id="BAABBA010000030">
    <property type="protein sequence ID" value="GAA3510630.1"/>
    <property type="molecule type" value="Genomic_DNA"/>
</dbReference>
<protein>
    <submittedName>
        <fullName evidence="1">Ferritin-like domain-containing protein</fullName>
    </submittedName>
</protein>
<sequence>MTAAAFDVRAYMRSPRDLRPEDVDLTATRPLRPAALRALVHLAHVERSALTRMRDLLVTPTHADVRVTAFLTTWSYEQHWLAETLDAVIAANGRTAAAPRPTPGGRVLRAWDERCRPTVEAVRSNLLGADVVGGHMVTGWLDTAVVTLVYRHLAAAEPRLRELSSAAERVKERHEAFCAHEATARLSAGAGARRLARRAVAGWSWPGTRYAGAPGAAVLVPLLATASGRRALEHLDEGVAAFPGLAGVRPVRAAVRSLKVAPIR</sequence>
<keyword evidence="2" id="KW-1185">Reference proteome</keyword>
<evidence type="ECO:0000313" key="2">
    <source>
        <dbReference type="Proteomes" id="UP001499841"/>
    </source>
</evidence>
<comment type="caution">
    <text evidence="1">The sequence shown here is derived from an EMBL/GenBank/DDBJ whole genome shotgun (WGS) entry which is preliminary data.</text>
</comment>